<keyword evidence="2" id="KW-1185">Reference proteome</keyword>
<sequence>MEKKNVIIGLKAVKKGDEIVLHLKDNEGNDHDKSITSEVEQGGTVTWKLMDNSDIKEIVNIYKKSDSQDVFSTDPQPVNGSTDWAGVISKTAKGTESYNIDFIYKDGNKVTDDPEIIIKPPK</sequence>
<reference evidence="1" key="1">
    <citation type="submission" date="2022-10" db="EMBL/GenBank/DDBJ databases">
        <authorList>
            <person name="Yu W.X."/>
        </authorList>
    </citation>
    <scope>NUCLEOTIDE SEQUENCE</scope>
    <source>
        <strain evidence="1">AAT</strain>
    </source>
</reference>
<proteinExistence type="predicted"/>
<comment type="caution">
    <text evidence="1">The sequence shown here is derived from an EMBL/GenBank/DDBJ whole genome shotgun (WGS) entry which is preliminary data.</text>
</comment>
<accession>A0AAE3M237</accession>
<evidence type="ECO:0000313" key="2">
    <source>
        <dbReference type="Proteomes" id="UP001209229"/>
    </source>
</evidence>
<dbReference type="EMBL" id="JAPDPJ010000007">
    <property type="protein sequence ID" value="MCW3785876.1"/>
    <property type="molecule type" value="Genomic_DNA"/>
</dbReference>
<dbReference type="Proteomes" id="UP001209229">
    <property type="component" value="Unassembled WGS sequence"/>
</dbReference>
<gene>
    <name evidence="1" type="ORF">OM075_05325</name>
</gene>
<organism evidence="1 2">
    <name type="scientific">Plebeiibacterium sediminum</name>
    <dbReference type="NCBI Taxonomy" id="2992112"/>
    <lineage>
        <taxon>Bacteria</taxon>
        <taxon>Pseudomonadati</taxon>
        <taxon>Bacteroidota</taxon>
        <taxon>Bacteroidia</taxon>
        <taxon>Marinilabiliales</taxon>
        <taxon>Marinilabiliaceae</taxon>
        <taxon>Plebeiibacterium</taxon>
    </lineage>
</organism>
<evidence type="ECO:0000313" key="1">
    <source>
        <dbReference type="EMBL" id="MCW3785876.1"/>
    </source>
</evidence>
<dbReference type="RefSeq" id="WP_301189447.1">
    <property type="nucleotide sequence ID" value="NZ_JAPDPJ010000007.1"/>
</dbReference>
<name>A0AAE3M237_9BACT</name>
<protein>
    <submittedName>
        <fullName evidence="1">Uncharacterized protein</fullName>
    </submittedName>
</protein>
<dbReference type="AlphaFoldDB" id="A0AAE3M237"/>